<reference evidence="2 3" key="1">
    <citation type="submission" date="2018-10" db="EMBL/GenBank/DDBJ databases">
        <title>Transmission dynamics of multidrug resistant bacteria on intensive care unit surfaces.</title>
        <authorList>
            <person name="D'Souza A.W."/>
            <person name="Potter R.F."/>
            <person name="Wallace M."/>
            <person name="Shupe A."/>
            <person name="Patel S."/>
            <person name="Sun S."/>
            <person name="Gul D."/>
            <person name="Kwon J.H."/>
            <person name="Andleeb S."/>
            <person name="Burnham C.-A.D."/>
            <person name="Dantas G."/>
        </authorList>
    </citation>
    <scope>NUCLEOTIDE SEQUENCE [LARGE SCALE GENOMIC DNA]</scope>
    <source>
        <strain evidence="2 3">EC_073</strain>
    </source>
</reference>
<comment type="caution">
    <text evidence="2">The sequence shown here is derived from an EMBL/GenBank/DDBJ whole genome shotgun (WGS) entry which is preliminary data.</text>
</comment>
<dbReference type="EMBL" id="RHWT01000093">
    <property type="protein sequence ID" value="RSB22252.1"/>
    <property type="molecule type" value="Genomic_DNA"/>
</dbReference>
<dbReference type="RefSeq" id="WP_125366830.1">
    <property type="nucleotide sequence ID" value="NZ_RHWT01000093.1"/>
</dbReference>
<evidence type="ECO:0000256" key="1">
    <source>
        <dbReference type="SAM" id="Phobius"/>
    </source>
</evidence>
<protein>
    <submittedName>
        <fullName evidence="2">Holin</fullName>
    </submittedName>
</protein>
<organism evidence="2 3">
    <name type="scientific">Enterobacter cloacae</name>
    <dbReference type="NCBI Taxonomy" id="550"/>
    <lineage>
        <taxon>Bacteria</taxon>
        <taxon>Pseudomonadati</taxon>
        <taxon>Pseudomonadota</taxon>
        <taxon>Gammaproteobacteria</taxon>
        <taxon>Enterobacterales</taxon>
        <taxon>Enterobacteriaceae</taxon>
        <taxon>Enterobacter</taxon>
        <taxon>Enterobacter cloacae complex</taxon>
    </lineage>
</organism>
<sequence>MTATGTLYSRLSYGTGTALAGTGVSVKTYAGSLSPETGCLTGGLTELTLNDWAIVTGIACTLITCAVNGYYRYREREDRRRGDDSRNEK</sequence>
<dbReference type="AlphaFoldDB" id="A0A427KDR5"/>
<feature type="transmembrane region" description="Helical" evidence="1">
    <location>
        <begin position="52"/>
        <end position="71"/>
    </location>
</feature>
<evidence type="ECO:0000313" key="3">
    <source>
        <dbReference type="Proteomes" id="UP000275321"/>
    </source>
</evidence>
<accession>A0A427KDR5</accession>
<dbReference type="Proteomes" id="UP000275321">
    <property type="component" value="Unassembled WGS sequence"/>
</dbReference>
<keyword evidence="1" id="KW-0812">Transmembrane</keyword>
<gene>
    <name evidence="2" type="ORF">EGK68_25795</name>
</gene>
<keyword evidence="1" id="KW-1133">Transmembrane helix</keyword>
<dbReference type="Pfam" id="PF16080">
    <property type="entry name" value="Phage_holin_2_3"/>
    <property type="match status" value="1"/>
</dbReference>
<proteinExistence type="predicted"/>
<name>A0A427KDR5_ENTCL</name>
<evidence type="ECO:0000313" key="2">
    <source>
        <dbReference type="EMBL" id="RSB22252.1"/>
    </source>
</evidence>
<keyword evidence="1" id="KW-0472">Membrane</keyword>
<dbReference type="InterPro" id="IPR032118">
    <property type="entry name" value="Phage_holin_HP1"/>
</dbReference>